<dbReference type="EC" id="2.4.99.28" evidence="15"/>
<evidence type="ECO:0000256" key="11">
    <source>
        <dbReference type="ARBA" id="ARBA00033270"/>
    </source>
</evidence>
<proteinExistence type="inferred from homology"/>
<feature type="compositionally biased region" description="Basic and acidic residues" evidence="18">
    <location>
        <begin position="420"/>
        <end position="432"/>
    </location>
</feature>
<feature type="compositionally biased region" description="Basic residues" evidence="18">
    <location>
        <begin position="433"/>
        <end position="450"/>
    </location>
</feature>
<evidence type="ECO:0000256" key="7">
    <source>
        <dbReference type="ARBA" id="ARBA00022984"/>
    </source>
</evidence>
<feature type="transmembrane region" description="Helical" evidence="19">
    <location>
        <begin position="44"/>
        <end position="64"/>
    </location>
</feature>
<feature type="transmembrane region" description="Helical" evidence="19">
    <location>
        <begin position="109"/>
        <end position="130"/>
    </location>
</feature>
<gene>
    <name evidence="20" type="ORF">Bequi_01360</name>
</gene>
<comment type="subcellular location">
    <subcellularLocation>
        <location evidence="1">Membrane</location>
        <topology evidence="1">Multi-pass membrane protein</topology>
    </subcellularLocation>
</comment>
<feature type="transmembrane region" description="Helical" evidence="19">
    <location>
        <begin position="305"/>
        <end position="328"/>
    </location>
</feature>
<keyword evidence="21" id="KW-1185">Reference proteome</keyword>
<name>A0ABT0QWJ4_9MICO</name>
<evidence type="ECO:0000256" key="6">
    <source>
        <dbReference type="ARBA" id="ARBA00022960"/>
    </source>
</evidence>
<reference evidence="20" key="1">
    <citation type="submission" date="2022-02" db="EMBL/GenBank/DDBJ databases">
        <authorList>
            <person name="Lee M."/>
            <person name="Kim S.-J."/>
            <person name="Jung M.-Y."/>
        </authorList>
    </citation>
    <scope>NUCLEOTIDE SEQUENCE</scope>
    <source>
        <strain evidence="20">JHP9</strain>
    </source>
</reference>
<comment type="function">
    <text evidence="17">Peptidoglycan polymerase that is essential for cell division.</text>
</comment>
<evidence type="ECO:0000313" key="21">
    <source>
        <dbReference type="Proteomes" id="UP001203761"/>
    </source>
</evidence>
<keyword evidence="5 19" id="KW-0812">Transmembrane</keyword>
<evidence type="ECO:0000256" key="10">
    <source>
        <dbReference type="ARBA" id="ARBA00032370"/>
    </source>
</evidence>
<dbReference type="Proteomes" id="UP001203761">
    <property type="component" value="Unassembled WGS sequence"/>
</dbReference>
<evidence type="ECO:0000256" key="9">
    <source>
        <dbReference type="ARBA" id="ARBA00023136"/>
    </source>
</evidence>
<dbReference type="Pfam" id="PF01098">
    <property type="entry name" value="FTSW_RODA_SPOVE"/>
    <property type="match status" value="1"/>
</dbReference>
<keyword evidence="6" id="KW-0133">Cell shape</keyword>
<evidence type="ECO:0000256" key="13">
    <source>
        <dbReference type="ARBA" id="ARBA00041185"/>
    </source>
</evidence>
<keyword evidence="7" id="KW-0573">Peptidoglycan synthesis</keyword>
<organism evidence="20 21">
    <name type="scientific">Brachybacterium equifaecis</name>
    <dbReference type="NCBI Taxonomy" id="2910770"/>
    <lineage>
        <taxon>Bacteria</taxon>
        <taxon>Bacillati</taxon>
        <taxon>Actinomycetota</taxon>
        <taxon>Actinomycetes</taxon>
        <taxon>Micrococcales</taxon>
        <taxon>Dermabacteraceae</taxon>
        <taxon>Brachybacterium</taxon>
    </lineage>
</organism>
<feature type="transmembrane region" description="Helical" evidence="19">
    <location>
        <begin position="340"/>
        <end position="365"/>
    </location>
</feature>
<keyword evidence="4" id="KW-0808">Transferase</keyword>
<evidence type="ECO:0000256" key="3">
    <source>
        <dbReference type="ARBA" id="ARBA00022676"/>
    </source>
</evidence>
<feature type="transmembrane region" description="Helical" evidence="19">
    <location>
        <begin position="76"/>
        <end position="97"/>
    </location>
</feature>
<evidence type="ECO:0000256" key="17">
    <source>
        <dbReference type="ARBA" id="ARBA00049966"/>
    </source>
</evidence>
<keyword evidence="8 19" id="KW-1133">Transmembrane helix</keyword>
<comment type="similarity">
    <text evidence="12">Belongs to the SEDS family. FtsW subfamily.</text>
</comment>
<dbReference type="InterPro" id="IPR018365">
    <property type="entry name" value="Cell_cycle_FtsW-rel_CS"/>
</dbReference>
<feature type="transmembrane region" description="Helical" evidence="19">
    <location>
        <begin position="220"/>
        <end position="240"/>
    </location>
</feature>
<comment type="pathway">
    <text evidence="2">Cell wall biogenesis; peptidoglycan biosynthesis.</text>
</comment>
<comment type="catalytic activity">
    <reaction evidence="16">
        <text>[GlcNAc-(1-&gt;4)-Mur2Ac(oyl-L-Ala-gamma-D-Glu-L-Lys-D-Ala-D-Ala)](n)-di-trans,octa-cis-undecaprenyl diphosphate + beta-D-GlcNAc-(1-&gt;4)-Mur2Ac(oyl-L-Ala-gamma-D-Glu-L-Lys-D-Ala-D-Ala)-di-trans,octa-cis-undecaprenyl diphosphate = [GlcNAc-(1-&gt;4)-Mur2Ac(oyl-L-Ala-gamma-D-Glu-L-Lys-D-Ala-D-Ala)](n+1)-di-trans,octa-cis-undecaprenyl diphosphate + di-trans,octa-cis-undecaprenyl diphosphate + H(+)</text>
        <dbReference type="Rhea" id="RHEA:23708"/>
        <dbReference type="Rhea" id="RHEA-COMP:9602"/>
        <dbReference type="Rhea" id="RHEA-COMP:9603"/>
        <dbReference type="ChEBI" id="CHEBI:15378"/>
        <dbReference type="ChEBI" id="CHEBI:58405"/>
        <dbReference type="ChEBI" id="CHEBI:60033"/>
        <dbReference type="ChEBI" id="CHEBI:78435"/>
        <dbReference type="EC" id="2.4.99.28"/>
    </reaction>
</comment>
<evidence type="ECO:0000256" key="4">
    <source>
        <dbReference type="ARBA" id="ARBA00022679"/>
    </source>
</evidence>
<dbReference type="PROSITE" id="PS00428">
    <property type="entry name" value="FTSW_RODA_SPOVE"/>
    <property type="match status" value="1"/>
</dbReference>
<evidence type="ECO:0000256" key="1">
    <source>
        <dbReference type="ARBA" id="ARBA00004141"/>
    </source>
</evidence>
<feature type="transmembrane region" description="Helical" evidence="19">
    <location>
        <begin position="371"/>
        <end position="393"/>
    </location>
</feature>
<feature type="region of interest" description="Disordered" evidence="18">
    <location>
        <begin position="414"/>
        <end position="450"/>
    </location>
</feature>
<evidence type="ECO:0000256" key="19">
    <source>
        <dbReference type="SAM" id="Phobius"/>
    </source>
</evidence>
<dbReference type="EMBL" id="JAKNCJ010000001">
    <property type="protein sequence ID" value="MCL6422047.1"/>
    <property type="molecule type" value="Genomic_DNA"/>
</dbReference>
<evidence type="ECO:0000256" key="18">
    <source>
        <dbReference type="SAM" id="MobiDB-lite"/>
    </source>
</evidence>
<evidence type="ECO:0000256" key="8">
    <source>
        <dbReference type="ARBA" id="ARBA00022989"/>
    </source>
</evidence>
<dbReference type="RefSeq" id="WP_249736208.1">
    <property type="nucleotide sequence ID" value="NZ_JAKNCJ010000001.1"/>
</dbReference>
<keyword evidence="3" id="KW-0328">Glycosyltransferase</keyword>
<protein>
    <recommendedName>
        <fullName evidence="13">Probable peptidoglycan glycosyltransferase FtsW</fullName>
        <ecNumber evidence="15">2.4.99.28</ecNumber>
    </recommendedName>
    <alternativeName>
        <fullName evidence="14">Cell division protein FtsW</fullName>
    </alternativeName>
    <alternativeName>
        <fullName evidence="11">Cell wall polymerase</fullName>
    </alternativeName>
    <alternativeName>
        <fullName evidence="10">Peptidoglycan polymerase</fullName>
    </alternativeName>
</protein>
<evidence type="ECO:0000256" key="5">
    <source>
        <dbReference type="ARBA" id="ARBA00022692"/>
    </source>
</evidence>
<feature type="transmembrane region" description="Helical" evidence="19">
    <location>
        <begin position="181"/>
        <end position="208"/>
    </location>
</feature>
<dbReference type="InterPro" id="IPR001182">
    <property type="entry name" value="FtsW/RodA"/>
</dbReference>
<sequence length="450" mass="47479">MTLQDTPRRAPAVVRPDEERPLGDLRSRVGDGLGTWMRSPVLDFYALIAVGTLLIGFGLVMVLSSSSVTELARGQSAFSGFLSQGTFALLGLVGLLAAASLPPRFYERAAPVLIALGLALQVLVHTPLGYDSGGNRNWIKISGMTLQPSELLKLALAVALGALLTRLRPNLHRPRALILPLALVGVSLGLVLLGHDLGTAMVMAMLVAGSLWIAGVPRRWFALAGALGLVGVAGMVLTSANRMARIHNWLTGTCEGDSCLQSDQGLMGLAEGGWWGVGLGKSAQKWGRLPAAQDDYIFAIIGEELGLLGTLIVVALFATLAFILLRMIARAQSPFIQITIGGVGAWLLGQAFVNMSVVTGLLPVLGVPLPFISAGGSSLVASMLALGMLLSFARHEPGAKDAISARIGAVRRSSAVVPASRDERTRPADRPSRRSRSARRSRTATRGRTR</sequence>
<evidence type="ECO:0000256" key="12">
    <source>
        <dbReference type="ARBA" id="ARBA00038053"/>
    </source>
</evidence>
<evidence type="ECO:0000256" key="15">
    <source>
        <dbReference type="ARBA" id="ARBA00044770"/>
    </source>
</evidence>
<dbReference type="PANTHER" id="PTHR30474">
    <property type="entry name" value="CELL CYCLE PROTEIN"/>
    <property type="match status" value="1"/>
</dbReference>
<evidence type="ECO:0000256" key="2">
    <source>
        <dbReference type="ARBA" id="ARBA00004752"/>
    </source>
</evidence>
<comment type="caution">
    <text evidence="20">The sequence shown here is derived from an EMBL/GenBank/DDBJ whole genome shotgun (WGS) entry which is preliminary data.</text>
</comment>
<evidence type="ECO:0000256" key="16">
    <source>
        <dbReference type="ARBA" id="ARBA00049902"/>
    </source>
</evidence>
<evidence type="ECO:0000313" key="20">
    <source>
        <dbReference type="EMBL" id="MCL6422047.1"/>
    </source>
</evidence>
<dbReference type="PANTHER" id="PTHR30474:SF2">
    <property type="entry name" value="PEPTIDOGLYCAN GLYCOSYLTRANSFERASE FTSW-RELATED"/>
    <property type="match status" value="1"/>
</dbReference>
<accession>A0ABT0QWJ4</accession>
<keyword evidence="9 19" id="KW-0472">Membrane</keyword>
<evidence type="ECO:0000256" key="14">
    <source>
        <dbReference type="ARBA" id="ARBA00041418"/>
    </source>
</evidence>